<name>A0AAV1I362_9CHLO</name>
<feature type="region of interest" description="Disordered" evidence="9">
    <location>
        <begin position="154"/>
        <end position="204"/>
    </location>
</feature>
<dbReference type="Pfam" id="PF21203">
    <property type="entry name" value="ECM10"/>
    <property type="match status" value="1"/>
</dbReference>
<keyword evidence="7" id="KW-1133">Transmembrane helix</keyword>
<dbReference type="PANTHER" id="PTHR21397:SF4">
    <property type="entry name" value="ER MEMBRANE PROTEIN COMPLEX SUBUNIT 10"/>
    <property type="match status" value="1"/>
</dbReference>
<comment type="caution">
    <text evidence="11">The sequence shown here is derived from an EMBL/GenBank/DDBJ whole genome shotgun (WGS) entry which is preliminary data.</text>
</comment>
<proteinExistence type="inferred from homology"/>
<gene>
    <name evidence="11" type="ORF">CVIRNUC_004936</name>
</gene>
<evidence type="ECO:0000256" key="9">
    <source>
        <dbReference type="SAM" id="MobiDB-lite"/>
    </source>
</evidence>
<evidence type="ECO:0000256" key="3">
    <source>
        <dbReference type="ARBA" id="ARBA00020105"/>
    </source>
</evidence>
<evidence type="ECO:0000256" key="4">
    <source>
        <dbReference type="ARBA" id="ARBA00022692"/>
    </source>
</evidence>
<evidence type="ECO:0000313" key="11">
    <source>
        <dbReference type="EMBL" id="CAK0780100.1"/>
    </source>
</evidence>
<reference evidence="11 12" key="1">
    <citation type="submission" date="2023-10" db="EMBL/GenBank/DDBJ databases">
        <authorList>
            <person name="Maclean D."/>
            <person name="Macfadyen A."/>
        </authorList>
    </citation>
    <scope>NUCLEOTIDE SEQUENCE [LARGE SCALE GENOMIC DNA]</scope>
</reference>
<dbReference type="Proteomes" id="UP001314263">
    <property type="component" value="Unassembled WGS sequence"/>
</dbReference>
<feature type="region of interest" description="Disordered" evidence="9">
    <location>
        <begin position="231"/>
        <end position="250"/>
    </location>
</feature>
<feature type="signal peptide" evidence="10">
    <location>
        <begin position="1"/>
        <end position="21"/>
    </location>
</feature>
<protein>
    <recommendedName>
        <fullName evidence="3">ER membrane protein complex subunit 10</fullName>
    </recommendedName>
</protein>
<comment type="subcellular location">
    <subcellularLocation>
        <location evidence="1">Endoplasmic reticulum membrane</location>
        <topology evidence="1">Single-pass type I membrane protein</topology>
    </subcellularLocation>
</comment>
<keyword evidence="6" id="KW-0256">Endoplasmic reticulum</keyword>
<comment type="similarity">
    <text evidence="2">Belongs to the EMC10 family.</text>
</comment>
<keyword evidence="4" id="KW-0812">Transmembrane</keyword>
<dbReference type="EMBL" id="CAUYUE010000006">
    <property type="protein sequence ID" value="CAK0780100.1"/>
    <property type="molecule type" value="Genomic_DNA"/>
</dbReference>
<evidence type="ECO:0000256" key="5">
    <source>
        <dbReference type="ARBA" id="ARBA00022729"/>
    </source>
</evidence>
<keyword evidence="8" id="KW-0472">Membrane</keyword>
<dbReference type="PANTHER" id="PTHR21397">
    <property type="entry name" value="CHROMATIN COMPLEXES SUBUNIT BAP18-RELATED"/>
    <property type="match status" value="1"/>
</dbReference>
<organism evidence="11 12">
    <name type="scientific">Coccomyxa viridis</name>
    <dbReference type="NCBI Taxonomy" id="1274662"/>
    <lineage>
        <taxon>Eukaryota</taxon>
        <taxon>Viridiplantae</taxon>
        <taxon>Chlorophyta</taxon>
        <taxon>core chlorophytes</taxon>
        <taxon>Trebouxiophyceae</taxon>
        <taxon>Trebouxiophyceae incertae sedis</taxon>
        <taxon>Coccomyxaceae</taxon>
        <taxon>Coccomyxa</taxon>
    </lineage>
</organism>
<evidence type="ECO:0000256" key="8">
    <source>
        <dbReference type="ARBA" id="ARBA00023136"/>
    </source>
</evidence>
<keyword evidence="12" id="KW-1185">Reference proteome</keyword>
<keyword evidence="5 10" id="KW-0732">Signal</keyword>
<feature type="chain" id="PRO_5043359528" description="ER membrane protein complex subunit 10" evidence="10">
    <location>
        <begin position="22"/>
        <end position="250"/>
    </location>
</feature>
<dbReference type="GO" id="GO:0005789">
    <property type="term" value="C:endoplasmic reticulum membrane"/>
    <property type="evidence" value="ECO:0007669"/>
    <property type="project" value="UniProtKB-SubCell"/>
</dbReference>
<evidence type="ECO:0000256" key="2">
    <source>
        <dbReference type="ARBA" id="ARBA00007695"/>
    </source>
</evidence>
<evidence type="ECO:0000256" key="6">
    <source>
        <dbReference type="ARBA" id="ARBA00022824"/>
    </source>
</evidence>
<evidence type="ECO:0000313" key="12">
    <source>
        <dbReference type="Proteomes" id="UP001314263"/>
    </source>
</evidence>
<dbReference type="CDD" id="cd22209">
    <property type="entry name" value="EMC10"/>
    <property type="match status" value="1"/>
</dbReference>
<evidence type="ECO:0000256" key="1">
    <source>
        <dbReference type="ARBA" id="ARBA00004115"/>
    </source>
</evidence>
<dbReference type="AlphaFoldDB" id="A0AAV1I362"/>
<evidence type="ECO:0000256" key="10">
    <source>
        <dbReference type="SAM" id="SignalP"/>
    </source>
</evidence>
<sequence length="250" mass="26309">MRSRLQSVTCWALFVARVATAESSWQVEHALGDTDFVAAGSLTDGTQGLQWTRSSGALGLTEELEQLINQGGYYKVRVSASDSRPIQASLPARCLEKGEKLVAVTSVSGELTALSYDLSQAECNPSHSTGQQSAASLAKIVPVTVMKPARATAIKQQPKPLASAKPGARSAPAAAQKASVVPGQGKKDKVTEGDGGEAAPPPLDNRSWIQKNWIFLIPAALMLVNTFGGAQQRARAAPGPAAQPRPRQSR</sequence>
<feature type="compositionally biased region" description="Low complexity" evidence="9">
    <location>
        <begin position="162"/>
        <end position="179"/>
    </location>
</feature>
<evidence type="ECO:0000256" key="7">
    <source>
        <dbReference type="ARBA" id="ARBA00022989"/>
    </source>
</evidence>
<accession>A0AAV1I362</accession>